<evidence type="ECO:0000256" key="5">
    <source>
        <dbReference type="ARBA" id="ARBA00023242"/>
    </source>
</evidence>
<dbReference type="InterPro" id="IPR036388">
    <property type="entry name" value="WH-like_DNA-bd_sf"/>
</dbReference>
<evidence type="ECO:0000256" key="6">
    <source>
        <dbReference type="SAM" id="MobiDB-lite"/>
    </source>
</evidence>
<dbReference type="Gene3D" id="1.10.10.10">
    <property type="entry name" value="Winged helix-like DNA-binding domain superfamily/Winged helix DNA-binding domain"/>
    <property type="match status" value="1"/>
</dbReference>
<sequence length="554" mass="62044">MEVSSFKDAELELYTIPAHSSWFVWEDIHEIERREFAEFFSESSITRTPKVYKEYRDFIINKYREEDSSRRLTFTSIRKHLVGDVNLLRKVFLFLENWGLINFLNKSDDGSMEETEAEIELGTPAGIRVTATPVSMRPVTVPPLVEERAEPAFKFSPLTSYSDVFTDLNKPLLCGHCGESSCDSAFYQHTKSLVTLCDKCFKNGDCGENNSAHDFKLIAAAAWTEEETLLLLESVLKLGDDWDLIAQSVSTKSRLDCISKLIELPFGEFLMGSSSGRLRSSIPTSEDENLSSPSNPLEQMKADGLEQKETETREEKGEDHVFDEDEPPAKRKRVAMLSDGGDSSLMKQVAAMACKVGPSVTTAAAKAAIAALCDEASCPKDTFETTCDFTDFAVDRADGDKGTSDMEEQQEDKECGIRLASAGYAVFGMDYEGHGRSMGSRCYIKKFSNIVNDCYNYYTSICAQEEYIERGRFLYGESMGGAVTLLLHKKDPSFWNGAILVAPMCKISEKVKPHPVVINLLTRVEEMIPKWKIVPTKDVIDAAFKDLAKREEDL</sequence>
<dbReference type="Gene3D" id="3.40.50.1820">
    <property type="entry name" value="alpha/beta hydrolase"/>
    <property type="match status" value="1"/>
</dbReference>
<dbReference type="InterPro" id="IPR051044">
    <property type="entry name" value="MAG_DAG_Lipase"/>
</dbReference>
<keyword evidence="1" id="KW-0217">Developmental protein</keyword>
<dbReference type="SUPFAM" id="SSF46689">
    <property type="entry name" value="Homeodomain-like"/>
    <property type="match status" value="2"/>
</dbReference>
<comment type="caution">
    <text evidence="10">The sequence shown here is derived from an EMBL/GenBank/DDBJ whole genome shotgun (WGS) entry which is preliminary data.</text>
</comment>
<evidence type="ECO:0000256" key="4">
    <source>
        <dbReference type="ARBA" id="ARBA00023163"/>
    </source>
</evidence>
<reference evidence="10" key="1">
    <citation type="submission" date="2019-12" db="EMBL/GenBank/DDBJ databases">
        <title>Genome sequencing and annotation of Brassica cretica.</title>
        <authorList>
            <person name="Studholme D.J."/>
            <person name="Sarris P.F."/>
        </authorList>
    </citation>
    <scope>NUCLEOTIDE SEQUENCE</scope>
    <source>
        <strain evidence="10">PFS-001/15</strain>
        <tissue evidence="10">Leaf</tissue>
    </source>
</reference>
<keyword evidence="5" id="KW-0539">Nucleus</keyword>
<dbReference type="InterPro" id="IPR022742">
    <property type="entry name" value="Hydrolase_4"/>
</dbReference>
<evidence type="ECO:0000313" key="10">
    <source>
        <dbReference type="EMBL" id="KAF2581286.1"/>
    </source>
</evidence>
<gene>
    <name evidence="10" type="ORF">F2Q68_00001978</name>
</gene>
<organism evidence="10 11">
    <name type="scientific">Brassica cretica</name>
    <name type="common">Mustard</name>
    <dbReference type="NCBI Taxonomy" id="69181"/>
    <lineage>
        <taxon>Eukaryota</taxon>
        <taxon>Viridiplantae</taxon>
        <taxon>Streptophyta</taxon>
        <taxon>Embryophyta</taxon>
        <taxon>Tracheophyta</taxon>
        <taxon>Spermatophyta</taxon>
        <taxon>Magnoliopsida</taxon>
        <taxon>eudicotyledons</taxon>
        <taxon>Gunneridae</taxon>
        <taxon>Pentapetalae</taxon>
        <taxon>rosids</taxon>
        <taxon>malvids</taxon>
        <taxon>Brassicales</taxon>
        <taxon>Brassicaceae</taxon>
        <taxon>Brassiceae</taxon>
        <taxon>Brassica</taxon>
    </lineage>
</organism>
<dbReference type="Pfam" id="PF00249">
    <property type="entry name" value="Myb_DNA-binding"/>
    <property type="match status" value="1"/>
</dbReference>
<evidence type="ECO:0000313" key="11">
    <source>
        <dbReference type="Proteomes" id="UP000712281"/>
    </source>
</evidence>
<dbReference type="InterPro" id="IPR029058">
    <property type="entry name" value="AB_hydrolase_fold"/>
</dbReference>
<feature type="region of interest" description="Disordered" evidence="6">
    <location>
        <begin position="277"/>
        <end position="328"/>
    </location>
</feature>
<protein>
    <recommendedName>
        <fullName evidence="12">SWIRM domain-containing protein</fullName>
    </recommendedName>
</protein>
<dbReference type="InterPro" id="IPR007526">
    <property type="entry name" value="SWIRM"/>
</dbReference>
<evidence type="ECO:0000259" key="7">
    <source>
        <dbReference type="PROSITE" id="PS50090"/>
    </source>
</evidence>
<dbReference type="EMBL" id="QGKW02001660">
    <property type="protein sequence ID" value="KAF2581286.1"/>
    <property type="molecule type" value="Genomic_DNA"/>
</dbReference>
<feature type="domain" description="SWIRM" evidence="8">
    <location>
        <begin position="14"/>
        <end position="112"/>
    </location>
</feature>
<accession>A0A8S9JIK0</accession>
<dbReference type="PROSITE" id="PS50934">
    <property type="entry name" value="SWIRM"/>
    <property type="match status" value="1"/>
</dbReference>
<keyword evidence="3" id="KW-0805">Transcription regulation</keyword>
<proteinExistence type="predicted"/>
<dbReference type="PROSITE" id="PS50090">
    <property type="entry name" value="MYB_LIKE"/>
    <property type="match status" value="1"/>
</dbReference>
<evidence type="ECO:0008006" key="12">
    <source>
        <dbReference type="Google" id="ProtNLM"/>
    </source>
</evidence>
<dbReference type="SMART" id="SM00717">
    <property type="entry name" value="SANT"/>
    <property type="match status" value="1"/>
</dbReference>
<dbReference type="Pfam" id="PF12146">
    <property type="entry name" value="Hydrolase_4"/>
    <property type="match status" value="1"/>
</dbReference>
<dbReference type="SUPFAM" id="SSF53474">
    <property type="entry name" value="alpha/beta-Hydrolases"/>
    <property type="match status" value="1"/>
</dbReference>
<evidence type="ECO:0000259" key="9">
    <source>
        <dbReference type="PROSITE" id="PS51293"/>
    </source>
</evidence>
<feature type="compositionally biased region" description="Basic and acidic residues" evidence="6">
    <location>
        <begin position="300"/>
        <end position="320"/>
    </location>
</feature>
<dbReference type="GO" id="GO:0006325">
    <property type="term" value="P:chromatin organization"/>
    <property type="evidence" value="ECO:0007669"/>
    <property type="project" value="UniProtKB-KW"/>
</dbReference>
<dbReference type="PROSITE" id="PS51293">
    <property type="entry name" value="SANT"/>
    <property type="match status" value="1"/>
</dbReference>
<evidence type="ECO:0000256" key="2">
    <source>
        <dbReference type="ARBA" id="ARBA00022853"/>
    </source>
</evidence>
<evidence type="ECO:0000259" key="8">
    <source>
        <dbReference type="PROSITE" id="PS50934"/>
    </source>
</evidence>
<dbReference type="InterPro" id="IPR009057">
    <property type="entry name" value="Homeodomain-like_sf"/>
</dbReference>
<dbReference type="InterPro" id="IPR001005">
    <property type="entry name" value="SANT/Myb"/>
</dbReference>
<dbReference type="Gene3D" id="1.10.10.60">
    <property type="entry name" value="Homeodomain-like"/>
    <property type="match status" value="1"/>
</dbReference>
<dbReference type="Proteomes" id="UP000712281">
    <property type="component" value="Unassembled WGS sequence"/>
</dbReference>
<name>A0A8S9JIK0_BRACR</name>
<dbReference type="InterPro" id="IPR017884">
    <property type="entry name" value="SANT_dom"/>
</dbReference>
<dbReference type="PANTHER" id="PTHR11614">
    <property type="entry name" value="PHOSPHOLIPASE-RELATED"/>
    <property type="match status" value="1"/>
</dbReference>
<dbReference type="FunFam" id="1.10.10.10:FF:000020">
    <property type="entry name" value="SWI/SNF complex subunit SMARCC2 isoform c"/>
    <property type="match status" value="1"/>
</dbReference>
<feature type="domain" description="SANT" evidence="9">
    <location>
        <begin position="218"/>
        <end position="269"/>
    </location>
</feature>
<keyword evidence="4" id="KW-0804">Transcription</keyword>
<dbReference type="AlphaFoldDB" id="A0A8S9JIK0"/>
<evidence type="ECO:0000256" key="3">
    <source>
        <dbReference type="ARBA" id="ARBA00023015"/>
    </source>
</evidence>
<feature type="domain" description="Myb-like" evidence="7">
    <location>
        <begin position="223"/>
        <end position="257"/>
    </location>
</feature>
<evidence type="ECO:0000256" key="1">
    <source>
        <dbReference type="ARBA" id="ARBA00022473"/>
    </source>
</evidence>
<dbReference type="GO" id="GO:0005634">
    <property type="term" value="C:nucleus"/>
    <property type="evidence" value="ECO:0007669"/>
    <property type="project" value="UniProtKB-ARBA"/>
</dbReference>
<keyword evidence="2" id="KW-0156">Chromatin regulator</keyword>
<dbReference type="Pfam" id="PF04433">
    <property type="entry name" value="SWIRM"/>
    <property type="match status" value="1"/>
</dbReference>